<dbReference type="EMBL" id="CAJPWZ010002680">
    <property type="protein sequence ID" value="CAG2242636.1"/>
    <property type="molecule type" value="Genomic_DNA"/>
</dbReference>
<proteinExistence type="inferred from homology"/>
<dbReference type="GO" id="GO:0009953">
    <property type="term" value="P:dorsal/ventral pattern formation"/>
    <property type="evidence" value="ECO:0007669"/>
    <property type="project" value="TreeGrafter"/>
</dbReference>
<comment type="caution">
    <text evidence="6">The sequence shown here is derived from an EMBL/GenBank/DDBJ whole genome shotgun (WGS) entry which is preliminary data.</text>
</comment>
<name>A0A8S3UN80_MYTED</name>
<dbReference type="Pfam" id="PF05806">
    <property type="entry name" value="Noggin"/>
    <property type="match status" value="1"/>
</dbReference>
<evidence type="ECO:0000256" key="5">
    <source>
        <dbReference type="ARBA" id="ARBA00022729"/>
    </source>
</evidence>
<evidence type="ECO:0000313" key="7">
    <source>
        <dbReference type="Proteomes" id="UP000683360"/>
    </source>
</evidence>
<dbReference type="PANTHER" id="PTHR10494:SF6">
    <property type="entry name" value="NOGGIN"/>
    <property type="match status" value="1"/>
</dbReference>
<dbReference type="GO" id="GO:0045596">
    <property type="term" value="P:negative regulation of cell differentiation"/>
    <property type="evidence" value="ECO:0007669"/>
    <property type="project" value="InterPro"/>
</dbReference>
<comment type="subcellular location">
    <subcellularLocation>
        <location evidence="1">Secreted</location>
    </subcellularLocation>
</comment>
<keyword evidence="5" id="KW-0732">Signal</keyword>
<dbReference type="Proteomes" id="UP000683360">
    <property type="component" value="Unassembled WGS sequence"/>
</dbReference>
<keyword evidence="4" id="KW-0964">Secreted</keyword>
<protein>
    <submittedName>
        <fullName evidence="6">NOG</fullName>
    </submittedName>
</protein>
<organism evidence="6 7">
    <name type="scientific">Mytilus edulis</name>
    <name type="common">Blue mussel</name>
    <dbReference type="NCBI Taxonomy" id="6550"/>
    <lineage>
        <taxon>Eukaryota</taxon>
        <taxon>Metazoa</taxon>
        <taxon>Spiralia</taxon>
        <taxon>Lophotrochozoa</taxon>
        <taxon>Mollusca</taxon>
        <taxon>Bivalvia</taxon>
        <taxon>Autobranchia</taxon>
        <taxon>Pteriomorphia</taxon>
        <taxon>Mytilida</taxon>
        <taxon>Mytiloidea</taxon>
        <taxon>Mytilidae</taxon>
        <taxon>Mytilinae</taxon>
        <taxon>Mytilus</taxon>
    </lineage>
</organism>
<sequence length="299" mass="35074">MLVISISNGSCWKLSIRCDMKATIYVDTTRLTKYVKMKTLLDMKVLIPVLMLSDIVLSFQTFKYGDLLGTDFFSNKIPREDRRNRRKNKLNNAINEEIPGFMRYAPKQQDLKLKRLIKKLGDDFNDKWMSIERPIDADQSEVRISDSEIIDEKLMKDVETLNMTLTDSDNAVANISDHTLNLFKRWLLLHGTCNIHFVYTDIGSMFWPRWIRKGICTTEVSCSWPPGMSCLPTEGEVIRILRWNCRRGKRKHKKGRRNKQKYSNAVKDLRKRRRDRYGGMRCKWLKIPYAVNSKCVCSC</sequence>
<dbReference type="InterPro" id="IPR029034">
    <property type="entry name" value="Cystine-knot_cytokine"/>
</dbReference>
<dbReference type="Gene3D" id="2.10.90.10">
    <property type="entry name" value="Cystine-knot cytokines"/>
    <property type="match status" value="1"/>
</dbReference>
<keyword evidence="3" id="KW-0217">Developmental protein</keyword>
<gene>
    <name evidence="6" type="ORF">MEDL_54810</name>
</gene>
<dbReference type="AlphaFoldDB" id="A0A8S3UN80"/>
<comment type="similarity">
    <text evidence="2">Belongs to the noggin family.</text>
</comment>
<dbReference type="Gene3D" id="1.10.287.520">
    <property type="entry name" value="Helix hairpin bin"/>
    <property type="match status" value="1"/>
</dbReference>
<dbReference type="OrthoDB" id="5950649at2759"/>
<accession>A0A8S3UN80</accession>
<reference evidence="6" key="1">
    <citation type="submission" date="2021-03" db="EMBL/GenBank/DDBJ databases">
        <authorList>
            <person name="Bekaert M."/>
        </authorList>
    </citation>
    <scope>NUCLEOTIDE SEQUENCE</scope>
</reference>
<evidence type="ECO:0000256" key="3">
    <source>
        <dbReference type="ARBA" id="ARBA00022473"/>
    </source>
</evidence>
<evidence type="ECO:0000256" key="4">
    <source>
        <dbReference type="ARBA" id="ARBA00022525"/>
    </source>
</evidence>
<dbReference type="GO" id="GO:0005615">
    <property type="term" value="C:extracellular space"/>
    <property type="evidence" value="ECO:0007669"/>
    <property type="project" value="TreeGrafter"/>
</dbReference>
<dbReference type="SUPFAM" id="SSF57501">
    <property type="entry name" value="Cystine-knot cytokines"/>
    <property type="match status" value="1"/>
</dbReference>
<dbReference type="PANTHER" id="PTHR10494">
    <property type="entry name" value="BONE MORPHOGENETIC PROTEIN INHIBITOR, NOGGIN"/>
    <property type="match status" value="1"/>
</dbReference>
<dbReference type="GO" id="GO:0030514">
    <property type="term" value="P:negative regulation of BMP signaling pathway"/>
    <property type="evidence" value="ECO:0007669"/>
    <property type="project" value="InterPro"/>
</dbReference>
<evidence type="ECO:0000256" key="2">
    <source>
        <dbReference type="ARBA" id="ARBA00007480"/>
    </source>
</evidence>
<evidence type="ECO:0000256" key="1">
    <source>
        <dbReference type="ARBA" id="ARBA00004613"/>
    </source>
</evidence>
<evidence type="ECO:0000313" key="6">
    <source>
        <dbReference type="EMBL" id="CAG2242636.1"/>
    </source>
</evidence>
<dbReference type="InterPro" id="IPR008717">
    <property type="entry name" value="Noggin"/>
</dbReference>
<keyword evidence="7" id="KW-1185">Reference proteome</keyword>